<name>A0ABY5MWJ6_9SPHN</name>
<proteinExistence type="predicted"/>
<dbReference type="PROSITE" id="PS51257">
    <property type="entry name" value="PROKAR_LIPOPROTEIN"/>
    <property type="match status" value="1"/>
</dbReference>
<dbReference type="InterPro" id="IPR022061">
    <property type="entry name" value="DUF3617"/>
</dbReference>
<dbReference type="RefSeq" id="WP_249455238.1">
    <property type="nucleotide sequence ID" value="NZ_CP097253.1"/>
</dbReference>
<organism evidence="1 2">
    <name type="scientific">Sphingomonas glaciei</name>
    <dbReference type="NCBI Taxonomy" id="2938948"/>
    <lineage>
        <taxon>Bacteria</taxon>
        <taxon>Pseudomonadati</taxon>
        <taxon>Pseudomonadota</taxon>
        <taxon>Alphaproteobacteria</taxon>
        <taxon>Sphingomonadales</taxon>
        <taxon>Sphingomonadaceae</taxon>
        <taxon>Sphingomonas</taxon>
    </lineage>
</organism>
<keyword evidence="2" id="KW-1185">Reference proteome</keyword>
<reference evidence="1 2" key="1">
    <citation type="submission" date="2022-05" db="EMBL/GenBank/DDBJ databases">
        <title>S8-45 Sphingomonas ultraviolaceadurans.</title>
        <authorList>
            <person name="Liu Y."/>
        </authorList>
    </citation>
    <scope>NUCLEOTIDE SEQUENCE [LARGE SCALE GENOMIC DNA]</scope>
    <source>
        <strain evidence="1 2">S8-45</strain>
    </source>
</reference>
<dbReference type="EMBL" id="CP097253">
    <property type="protein sequence ID" value="UUR07503.1"/>
    <property type="molecule type" value="Genomic_DNA"/>
</dbReference>
<evidence type="ECO:0000313" key="2">
    <source>
        <dbReference type="Proteomes" id="UP000831921"/>
    </source>
</evidence>
<dbReference type="Proteomes" id="UP000831921">
    <property type="component" value="Chromosome"/>
</dbReference>
<evidence type="ECO:0000313" key="1">
    <source>
        <dbReference type="EMBL" id="UUR07503.1"/>
    </source>
</evidence>
<dbReference type="Pfam" id="PF12276">
    <property type="entry name" value="DUF3617"/>
    <property type="match status" value="1"/>
</dbReference>
<gene>
    <name evidence="1" type="ORF">M1K48_11220</name>
</gene>
<accession>A0ABY5MWJ6</accession>
<protein>
    <submittedName>
        <fullName evidence="1">DUF3617 domain-containing protein</fullName>
    </submittedName>
</protein>
<sequence length="170" mass="17381">MRHIVLAGTVLLAACSQEAPKEAAKAAPPATLVPGTYEVTATVKSLVSTDKSPLPTFAKVGDVIKTQGCVGADGLPAPELLAAKGDSCQVQNPYIRSGRMNLTLDCNRKGQGQIMTMVDGKYDAEGFTGTVNASSSFPGSGDYKLVQDVVARKVADQCTAAPAAGGAPKA</sequence>